<organism evidence="2 3">
    <name type="scientific">Dryococelus australis</name>
    <dbReference type="NCBI Taxonomy" id="614101"/>
    <lineage>
        <taxon>Eukaryota</taxon>
        <taxon>Metazoa</taxon>
        <taxon>Ecdysozoa</taxon>
        <taxon>Arthropoda</taxon>
        <taxon>Hexapoda</taxon>
        <taxon>Insecta</taxon>
        <taxon>Pterygota</taxon>
        <taxon>Neoptera</taxon>
        <taxon>Polyneoptera</taxon>
        <taxon>Phasmatodea</taxon>
        <taxon>Verophasmatodea</taxon>
        <taxon>Anareolatae</taxon>
        <taxon>Phasmatidae</taxon>
        <taxon>Eurycanthinae</taxon>
        <taxon>Dryococelus</taxon>
    </lineage>
</organism>
<reference evidence="2 3" key="1">
    <citation type="submission" date="2023-02" db="EMBL/GenBank/DDBJ databases">
        <title>LHISI_Scaffold_Assembly.</title>
        <authorList>
            <person name="Stuart O.P."/>
            <person name="Cleave R."/>
            <person name="Magrath M.J.L."/>
            <person name="Mikheyev A.S."/>
        </authorList>
    </citation>
    <scope>NUCLEOTIDE SEQUENCE [LARGE SCALE GENOMIC DNA]</scope>
    <source>
        <strain evidence="2">Daus_M_001</strain>
        <tissue evidence="2">Leg muscle</tissue>
    </source>
</reference>
<protein>
    <submittedName>
        <fullName evidence="2">Uncharacterized protein</fullName>
    </submittedName>
</protein>
<accession>A0ABQ9GHR2</accession>
<proteinExistence type="predicted"/>
<evidence type="ECO:0000313" key="3">
    <source>
        <dbReference type="Proteomes" id="UP001159363"/>
    </source>
</evidence>
<comment type="caution">
    <text evidence="2">The sequence shown here is derived from an EMBL/GenBank/DDBJ whole genome shotgun (WGS) entry which is preliminary data.</text>
</comment>
<keyword evidence="3" id="KW-1185">Reference proteome</keyword>
<dbReference type="Proteomes" id="UP001159363">
    <property type="component" value="Chromosome 11"/>
</dbReference>
<feature type="compositionally biased region" description="Low complexity" evidence="1">
    <location>
        <begin position="472"/>
        <end position="495"/>
    </location>
</feature>
<feature type="compositionally biased region" description="Basic and acidic residues" evidence="1">
    <location>
        <begin position="655"/>
        <end position="664"/>
    </location>
</feature>
<dbReference type="EMBL" id="JARBHB010000012">
    <property type="protein sequence ID" value="KAJ8871561.1"/>
    <property type="molecule type" value="Genomic_DNA"/>
</dbReference>
<name>A0ABQ9GHR2_9NEOP</name>
<evidence type="ECO:0000256" key="1">
    <source>
        <dbReference type="SAM" id="MobiDB-lite"/>
    </source>
</evidence>
<evidence type="ECO:0000313" key="2">
    <source>
        <dbReference type="EMBL" id="KAJ8871561.1"/>
    </source>
</evidence>
<gene>
    <name evidence="2" type="ORF">PR048_027887</name>
</gene>
<feature type="region of interest" description="Disordered" evidence="1">
    <location>
        <begin position="628"/>
        <end position="664"/>
    </location>
</feature>
<feature type="region of interest" description="Disordered" evidence="1">
    <location>
        <begin position="471"/>
        <end position="507"/>
    </location>
</feature>
<sequence>MDVKKLIITNNCWKRTVLSGAVAAIVAKETPRRKNGLYRNYVAENLIKIAGKVIFLQPCLKRLRMSKCYGKLRTIQLNITSASTHSVDYYVVTQGNERSEGKKKSRHYHRIVKYMEEKWDVGSCHGGVYTRRLAYANLVPDCFPPAAEAIQSAGLPPGYQALIGERYSCILLASYAILLAGKLALAVCCTLLLSTLPPLERSSAADATGRVSWVPCCSLASVRNAFISPRLHGGYWLLLRAPRMYSTEQAPANLATPHHTPLLLPNSKQRFVALFRPLPWWFRGHTTRILPRRTGFDSRRVRSRTLVRGNCAVRCRWSTSFLGDFPFPVCIQALLHTHLTSLSSTLKTSIFRAAEISPLFHFMIEVSMKQCRNDKAGETGIPEKIRRPAASSRTISTCENPGVTRPGIEPGSPWLDASRLTAQPPWAPKTKRKLQKIYSYRFSINFIFNTSECFKARSELSAIASTTSAVKQYPSQQSIQKTQQSTRQPQSSEEAPGGGGEGRDARGQSRGLRTLLLSKAISQVTPFVTWCADVWRLRTDVPAATKRPSSRAAARNRWEPHQGLPIGGFREKETPVERRFTRLRQFRVNWPYVRRKKKKKISLEKEALRAPYKDNTLSRRYGESLFSHSLSFRPSPPRPTRGEAFPRSPKTYTRLSKEKEKNLGEKTPARPLEFENMHRKPAVRGVNSDFPPTALSEKHDCLSDLNAFWTMLQMSQEWSRGGMETDEETGKSRENPHTAPLAAFCLLNALFGALTPWDTTKMHIAFKITLLPMTYAARNSKHNSTCCVLCIVHSRKLFPASACKYFAGLTEWHVPCNVGNDVGQQRRIKSPTRVRRGEYGVAPECRVGGEAGDPPEDMPASGIVRHDFHMRMSGGCPAGNRARFALAGGGWSCHYTTAPPPHPSNLILDVVYLDEHHVSVVRDDRLMSGLISAYGRPPSLDVFVVQCLDDKDLVHRVSSCNIRPRFVPIPPDMLAPAVGLANPCCSSLRCPVWFGSSRKAIVSSPEASRPTDVVAGPPYPAELLAKKKNQFQCCDTKGGYYGVGMHTLLNVLIMLQTGSESELTSKLTPCTLYRGEVRADLAGQASTSATEQIEMSPVPG</sequence>